<dbReference type="RefSeq" id="WP_148091500.1">
    <property type="nucleotide sequence ID" value="NZ_RQPI01000005.1"/>
</dbReference>
<reference evidence="1 2" key="1">
    <citation type="submission" date="2018-11" db="EMBL/GenBank/DDBJ databases">
        <title>Genome sequence of strain 7197.</title>
        <authorList>
            <person name="Gao J."/>
            <person name="Sun J."/>
        </authorList>
    </citation>
    <scope>NUCLEOTIDE SEQUENCE [LARGE SCALE GENOMIC DNA]</scope>
    <source>
        <strain evidence="1 2">7197</strain>
    </source>
</reference>
<organism evidence="1 2">
    <name type="scientific">Paenibacillus rhizophilus</name>
    <dbReference type="NCBI Taxonomy" id="1850366"/>
    <lineage>
        <taxon>Bacteria</taxon>
        <taxon>Bacillati</taxon>
        <taxon>Bacillota</taxon>
        <taxon>Bacilli</taxon>
        <taxon>Bacillales</taxon>
        <taxon>Paenibacillaceae</taxon>
        <taxon>Paenibacillus</taxon>
    </lineage>
</organism>
<evidence type="ECO:0000313" key="2">
    <source>
        <dbReference type="Proteomes" id="UP000282529"/>
    </source>
</evidence>
<dbReference type="Proteomes" id="UP000282529">
    <property type="component" value="Unassembled WGS sequence"/>
</dbReference>
<dbReference type="AlphaFoldDB" id="A0A3N9PZ76"/>
<gene>
    <name evidence="1" type="ORF">EH198_11940</name>
</gene>
<dbReference type="EMBL" id="RQPI01000005">
    <property type="protein sequence ID" value="RQW11712.1"/>
    <property type="molecule type" value="Genomic_DNA"/>
</dbReference>
<accession>A0A3N9PZ76</accession>
<keyword evidence="2" id="KW-1185">Reference proteome</keyword>
<evidence type="ECO:0000313" key="1">
    <source>
        <dbReference type="EMBL" id="RQW11712.1"/>
    </source>
</evidence>
<name>A0A3N9PZ76_9BACL</name>
<comment type="caution">
    <text evidence="1">The sequence shown here is derived from an EMBL/GenBank/DDBJ whole genome shotgun (WGS) entry which is preliminary data.</text>
</comment>
<proteinExistence type="predicted"/>
<sequence length="75" mass="8556">MRTGIVMERQFPAEDIGMTGGKEVSRASRPAVYIDEPRKGGEALAWVPGLLRFCFFKGFRNVSDIFLQFDMLPDW</sequence>
<protein>
    <submittedName>
        <fullName evidence="1">Uncharacterized protein</fullName>
    </submittedName>
</protein>